<protein>
    <submittedName>
        <fullName evidence="1">Uncharacterized protein</fullName>
    </submittedName>
</protein>
<name>A0AAD7S4J3_9TELE</name>
<reference evidence="1" key="1">
    <citation type="journal article" date="2023" name="Science">
        <title>Genome structures resolve the early diversification of teleost fishes.</title>
        <authorList>
            <person name="Parey E."/>
            <person name="Louis A."/>
            <person name="Montfort J."/>
            <person name="Bouchez O."/>
            <person name="Roques C."/>
            <person name="Iampietro C."/>
            <person name="Lluch J."/>
            <person name="Castinel A."/>
            <person name="Donnadieu C."/>
            <person name="Desvignes T."/>
            <person name="Floi Bucao C."/>
            <person name="Jouanno E."/>
            <person name="Wen M."/>
            <person name="Mejri S."/>
            <person name="Dirks R."/>
            <person name="Jansen H."/>
            <person name="Henkel C."/>
            <person name="Chen W.J."/>
            <person name="Zahm M."/>
            <person name="Cabau C."/>
            <person name="Klopp C."/>
            <person name="Thompson A.W."/>
            <person name="Robinson-Rechavi M."/>
            <person name="Braasch I."/>
            <person name="Lecointre G."/>
            <person name="Bobe J."/>
            <person name="Postlethwait J.H."/>
            <person name="Berthelot C."/>
            <person name="Roest Crollius H."/>
            <person name="Guiguen Y."/>
        </authorList>
    </citation>
    <scope>NUCLEOTIDE SEQUENCE</scope>
    <source>
        <strain evidence="1">NC1722</strain>
    </source>
</reference>
<dbReference type="AlphaFoldDB" id="A0AAD7S4J3"/>
<evidence type="ECO:0000313" key="2">
    <source>
        <dbReference type="Proteomes" id="UP001221898"/>
    </source>
</evidence>
<gene>
    <name evidence="1" type="ORF">AAFF_G00028690</name>
</gene>
<sequence>MSQSFLQWLSSDRALRSSCQCRGMLGTAVLLGVLAGVGASPPPRRSAGPISPELITDMMEQRERSVLLPFTQKGIVPQIFLRKVQTGGTAH</sequence>
<evidence type="ECO:0000313" key="1">
    <source>
        <dbReference type="EMBL" id="KAJ8395822.1"/>
    </source>
</evidence>
<organism evidence="1 2">
    <name type="scientific">Aldrovandia affinis</name>
    <dbReference type="NCBI Taxonomy" id="143900"/>
    <lineage>
        <taxon>Eukaryota</taxon>
        <taxon>Metazoa</taxon>
        <taxon>Chordata</taxon>
        <taxon>Craniata</taxon>
        <taxon>Vertebrata</taxon>
        <taxon>Euteleostomi</taxon>
        <taxon>Actinopterygii</taxon>
        <taxon>Neopterygii</taxon>
        <taxon>Teleostei</taxon>
        <taxon>Notacanthiformes</taxon>
        <taxon>Halosauridae</taxon>
        <taxon>Aldrovandia</taxon>
    </lineage>
</organism>
<proteinExistence type="predicted"/>
<dbReference type="Proteomes" id="UP001221898">
    <property type="component" value="Unassembled WGS sequence"/>
</dbReference>
<dbReference type="EMBL" id="JAINUG010000113">
    <property type="protein sequence ID" value="KAJ8395822.1"/>
    <property type="molecule type" value="Genomic_DNA"/>
</dbReference>
<accession>A0AAD7S4J3</accession>
<keyword evidence="2" id="KW-1185">Reference proteome</keyword>
<comment type="caution">
    <text evidence="1">The sequence shown here is derived from an EMBL/GenBank/DDBJ whole genome shotgun (WGS) entry which is preliminary data.</text>
</comment>